<protein>
    <submittedName>
        <fullName evidence="2">Actin-domain-containing protein</fullName>
    </submittedName>
</protein>
<dbReference type="InterPro" id="IPR043129">
    <property type="entry name" value="ATPase_NBD"/>
</dbReference>
<dbReference type="SUPFAM" id="SSF53067">
    <property type="entry name" value="Actin-like ATPase domain"/>
    <property type="match status" value="1"/>
</dbReference>
<dbReference type="Proteomes" id="UP000664859">
    <property type="component" value="Unassembled WGS sequence"/>
</dbReference>
<dbReference type="PANTHER" id="PTHR11937">
    <property type="entry name" value="ACTIN"/>
    <property type="match status" value="1"/>
</dbReference>
<name>A0A836CJJ8_9STRA</name>
<evidence type="ECO:0000313" key="3">
    <source>
        <dbReference type="Proteomes" id="UP000664859"/>
    </source>
</evidence>
<dbReference type="Gene3D" id="3.30.420.40">
    <property type="match status" value="1"/>
</dbReference>
<dbReference type="OrthoDB" id="5132116at2759"/>
<dbReference type="AlphaFoldDB" id="A0A836CJJ8"/>
<proteinExistence type="predicted"/>
<organism evidence="2 3">
    <name type="scientific">Tribonema minus</name>
    <dbReference type="NCBI Taxonomy" id="303371"/>
    <lineage>
        <taxon>Eukaryota</taxon>
        <taxon>Sar</taxon>
        <taxon>Stramenopiles</taxon>
        <taxon>Ochrophyta</taxon>
        <taxon>PX clade</taxon>
        <taxon>Xanthophyceae</taxon>
        <taxon>Tribonematales</taxon>
        <taxon>Tribonemataceae</taxon>
        <taxon>Tribonema</taxon>
    </lineage>
</organism>
<evidence type="ECO:0000256" key="1">
    <source>
        <dbReference type="ARBA" id="ARBA00049360"/>
    </source>
</evidence>
<reference evidence="2" key="1">
    <citation type="submission" date="2021-02" db="EMBL/GenBank/DDBJ databases">
        <title>First Annotated Genome of the Yellow-green Alga Tribonema minus.</title>
        <authorList>
            <person name="Mahan K.M."/>
        </authorList>
    </citation>
    <scope>NUCLEOTIDE SEQUENCE</scope>
    <source>
        <strain evidence="2">UTEX B ZZ1240</strain>
    </source>
</reference>
<accession>A0A836CJJ8</accession>
<gene>
    <name evidence="2" type="ORF">JKP88DRAFT_30505</name>
</gene>
<dbReference type="Pfam" id="PF00022">
    <property type="entry name" value="Actin"/>
    <property type="match status" value="1"/>
</dbReference>
<comment type="caution">
    <text evidence="2">The sequence shown here is derived from an EMBL/GenBank/DDBJ whole genome shotgun (WGS) entry which is preliminary data.</text>
</comment>
<dbReference type="InterPro" id="IPR004000">
    <property type="entry name" value="Actin"/>
</dbReference>
<evidence type="ECO:0000313" key="2">
    <source>
        <dbReference type="EMBL" id="KAG5187854.1"/>
    </source>
</evidence>
<sequence length="190" mass="21899">CDEEDDESAREIIFDQSGGDELKFKVGCELFHAPELLFQPDLWVDDKAPKNARGLSDMLYEAIMKCDPDIRGEMFSNIIVHGATAQLKGLEERIKEDLLKMLPMRMMWLVDIISITIVKEEDELGIDAPTHVLKGARMLAAEFSPYLEHPPENEHPLKKIRNLNWQSRSTLENNNDCRTFGIWTRCYAYL</sequence>
<comment type="catalytic activity">
    <reaction evidence="1">
        <text>ATP + H2O = ADP + phosphate + H(+)</text>
        <dbReference type="Rhea" id="RHEA:13065"/>
        <dbReference type="ChEBI" id="CHEBI:15377"/>
        <dbReference type="ChEBI" id="CHEBI:15378"/>
        <dbReference type="ChEBI" id="CHEBI:30616"/>
        <dbReference type="ChEBI" id="CHEBI:43474"/>
        <dbReference type="ChEBI" id="CHEBI:456216"/>
    </reaction>
</comment>
<keyword evidence="3" id="KW-1185">Reference proteome</keyword>
<dbReference type="EMBL" id="JAFCMP010000080">
    <property type="protein sequence ID" value="KAG5187854.1"/>
    <property type="molecule type" value="Genomic_DNA"/>
</dbReference>
<feature type="non-terminal residue" evidence="2">
    <location>
        <position position="1"/>
    </location>
</feature>